<keyword evidence="1" id="KW-1133">Transmembrane helix</keyword>
<feature type="transmembrane region" description="Helical" evidence="1">
    <location>
        <begin position="86"/>
        <end position="107"/>
    </location>
</feature>
<evidence type="ECO:0000313" key="4">
    <source>
        <dbReference type="Proteomes" id="UP001172630"/>
    </source>
</evidence>
<dbReference type="PANTHER" id="PTHR22911">
    <property type="entry name" value="ACYL-MALONYL CONDENSING ENZYME-RELATED"/>
    <property type="match status" value="1"/>
</dbReference>
<keyword evidence="1" id="KW-0472">Membrane</keyword>
<sequence length="323" mass="34801">MKADVKDAYREAVASKAPTTTGGLGPTVYLAGAMALSGTVGVFAIQTGQPTLNVVFFRCLFGALSLIAFSLYRGTVHGIWRIDRKLIGLTIVSGLCLVLNWAALFQAFRSTSIGFAIIIYHLQPFWIVIISALFLGETLFRDKLLWLVVAFSGLLLVVWPHVGDIMGNNSWAQGVGFAILASLLYAGSTLTARRLRAVDSSVLTIVHCLIGLVLFAPFLALEPLRNATLPVWGWLVGLGVLHTGVVYVLLYANYPKVQTATIGVCAFLNPVTALLSDYVFYSKEISLVQAVGVVFVLLAGLGTTLGWGKLLRRRSPGEMPSTP</sequence>
<evidence type="ECO:0000313" key="3">
    <source>
        <dbReference type="EMBL" id="MDL2408423.1"/>
    </source>
</evidence>
<organism evidence="3 4">
    <name type="scientific">Rhizobium calliandrae</name>
    <dbReference type="NCBI Taxonomy" id="1312182"/>
    <lineage>
        <taxon>Bacteria</taxon>
        <taxon>Pseudomonadati</taxon>
        <taxon>Pseudomonadota</taxon>
        <taxon>Alphaproteobacteria</taxon>
        <taxon>Hyphomicrobiales</taxon>
        <taxon>Rhizobiaceae</taxon>
        <taxon>Rhizobium/Agrobacterium group</taxon>
        <taxon>Rhizobium</taxon>
    </lineage>
</organism>
<dbReference type="Proteomes" id="UP001172630">
    <property type="component" value="Unassembled WGS sequence"/>
</dbReference>
<feature type="transmembrane region" description="Helical" evidence="1">
    <location>
        <begin position="202"/>
        <end position="220"/>
    </location>
</feature>
<evidence type="ECO:0000259" key="2">
    <source>
        <dbReference type="Pfam" id="PF00892"/>
    </source>
</evidence>
<feature type="transmembrane region" description="Helical" evidence="1">
    <location>
        <begin position="28"/>
        <end position="49"/>
    </location>
</feature>
<accession>A0ABT7KKC5</accession>
<name>A0ABT7KKC5_9HYPH</name>
<evidence type="ECO:0000256" key="1">
    <source>
        <dbReference type="SAM" id="Phobius"/>
    </source>
</evidence>
<feature type="transmembrane region" description="Helical" evidence="1">
    <location>
        <begin position="144"/>
        <end position="162"/>
    </location>
</feature>
<dbReference type="RefSeq" id="WP_285881834.1">
    <property type="nucleotide sequence ID" value="NZ_JARFYN010000033.1"/>
</dbReference>
<feature type="transmembrane region" description="Helical" evidence="1">
    <location>
        <begin position="55"/>
        <end position="74"/>
    </location>
</feature>
<feature type="transmembrane region" description="Helical" evidence="1">
    <location>
        <begin position="232"/>
        <end position="252"/>
    </location>
</feature>
<dbReference type="Pfam" id="PF00892">
    <property type="entry name" value="EamA"/>
    <property type="match status" value="2"/>
</dbReference>
<feature type="domain" description="EamA" evidence="2">
    <location>
        <begin position="174"/>
        <end position="299"/>
    </location>
</feature>
<keyword evidence="4" id="KW-1185">Reference proteome</keyword>
<protein>
    <submittedName>
        <fullName evidence="3">DMT family transporter</fullName>
    </submittedName>
</protein>
<keyword evidence="1" id="KW-0812">Transmembrane</keyword>
<feature type="transmembrane region" description="Helical" evidence="1">
    <location>
        <begin position="287"/>
        <end position="307"/>
    </location>
</feature>
<gene>
    <name evidence="3" type="ORF">PY650_22780</name>
</gene>
<reference evidence="3" key="1">
    <citation type="submission" date="2023-06" db="EMBL/GenBank/DDBJ databases">
        <title>Phylogenetic Diversity of Rhizobium strains.</title>
        <authorList>
            <person name="Moura F.T."/>
            <person name="Helene L.C.F."/>
            <person name="Hungria M."/>
        </authorList>
    </citation>
    <scope>NUCLEOTIDE SEQUENCE</scope>
    <source>
        <strain evidence="3">CCGE524</strain>
    </source>
</reference>
<proteinExistence type="predicted"/>
<dbReference type="SUPFAM" id="SSF103481">
    <property type="entry name" value="Multidrug resistance efflux transporter EmrE"/>
    <property type="match status" value="2"/>
</dbReference>
<dbReference type="PANTHER" id="PTHR22911:SF102">
    <property type="entry name" value="MEMBRANE PROTEIN"/>
    <property type="match status" value="1"/>
</dbReference>
<dbReference type="InterPro" id="IPR037185">
    <property type="entry name" value="EmrE-like"/>
</dbReference>
<feature type="transmembrane region" description="Helical" evidence="1">
    <location>
        <begin position="113"/>
        <end position="135"/>
    </location>
</feature>
<comment type="caution">
    <text evidence="3">The sequence shown here is derived from an EMBL/GenBank/DDBJ whole genome shotgun (WGS) entry which is preliminary data.</text>
</comment>
<feature type="domain" description="EamA" evidence="2">
    <location>
        <begin position="29"/>
        <end position="158"/>
    </location>
</feature>
<dbReference type="EMBL" id="JARFYN010000033">
    <property type="protein sequence ID" value="MDL2408423.1"/>
    <property type="molecule type" value="Genomic_DNA"/>
</dbReference>
<feature type="transmembrane region" description="Helical" evidence="1">
    <location>
        <begin position="174"/>
        <end position="190"/>
    </location>
</feature>
<dbReference type="InterPro" id="IPR000620">
    <property type="entry name" value="EamA_dom"/>
</dbReference>
<feature type="transmembrane region" description="Helical" evidence="1">
    <location>
        <begin position="259"/>
        <end position="281"/>
    </location>
</feature>